<comment type="caution">
    <text evidence="5">The sequence shown here is derived from an EMBL/GenBank/DDBJ whole genome shotgun (WGS) entry which is preliminary data.</text>
</comment>
<feature type="domain" description="ASPIC/UnbV" evidence="3">
    <location>
        <begin position="423"/>
        <end position="489"/>
    </location>
</feature>
<gene>
    <name evidence="5" type="ORF">QQ020_17125</name>
</gene>
<accession>A0ABT8L7R7</accession>
<evidence type="ECO:0000256" key="1">
    <source>
        <dbReference type="ARBA" id="ARBA00022729"/>
    </source>
</evidence>
<dbReference type="InterPro" id="IPR026444">
    <property type="entry name" value="Secre_tail"/>
</dbReference>
<protein>
    <submittedName>
        <fullName evidence="5">FG-GAP-like repeat-containing protein</fullName>
    </submittedName>
</protein>
<dbReference type="Proteomes" id="UP001172083">
    <property type="component" value="Unassembled WGS sequence"/>
</dbReference>
<dbReference type="Pfam" id="PF07593">
    <property type="entry name" value="UnbV_ASPIC"/>
    <property type="match status" value="1"/>
</dbReference>
<dbReference type="PANTHER" id="PTHR16026:SF0">
    <property type="entry name" value="CARTILAGE ACIDIC PROTEIN 1"/>
    <property type="match status" value="1"/>
</dbReference>
<dbReference type="PANTHER" id="PTHR16026">
    <property type="entry name" value="CARTILAGE ACIDIC PROTEIN 1"/>
    <property type="match status" value="1"/>
</dbReference>
<dbReference type="Pfam" id="PF13517">
    <property type="entry name" value="FG-GAP_3"/>
    <property type="match status" value="3"/>
</dbReference>
<feature type="chain" id="PRO_5045841698" evidence="2">
    <location>
        <begin position="19"/>
        <end position="648"/>
    </location>
</feature>
<feature type="signal peptide" evidence="2">
    <location>
        <begin position="1"/>
        <end position="18"/>
    </location>
</feature>
<feature type="domain" description="Secretion system C-terminal sorting" evidence="4">
    <location>
        <begin position="569"/>
        <end position="638"/>
    </location>
</feature>
<dbReference type="EMBL" id="JAUJEB010000003">
    <property type="protein sequence ID" value="MDN5213799.1"/>
    <property type="molecule type" value="Genomic_DNA"/>
</dbReference>
<name>A0ABT8L7R7_9BACT</name>
<dbReference type="Gene3D" id="2.130.10.130">
    <property type="entry name" value="Integrin alpha, N-terminal"/>
    <property type="match status" value="2"/>
</dbReference>
<dbReference type="InterPro" id="IPR027039">
    <property type="entry name" value="Crtac1"/>
</dbReference>
<dbReference type="NCBIfam" id="TIGR04183">
    <property type="entry name" value="Por_Secre_tail"/>
    <property type="match status" value="1"/>
</dbReference>
<keyword evidence="6" id="KW-1185">Reference proteome</keyword>
<evidence type="ECO:0000259" key="4">
    <source>
        <dbReference type="Pfam" id="PF18962"/>
    </source>
</evidence>
<organism evidence="5 6">
    <name type="scientific">Agaribacillus aureus</name>
    <dbReference type="NCBI Taxonomy" id="3051825"/>
    <lineage>
        <taxon>Bacteria</taxon>
        <taxon>Pseudomonadati</taxon>
        <taxon>Bacteroidota</taxon>
        <taxon>Cytophagia</taxon>
        <taxon>Cytophagales</taxon>
        <taxon>Splendidivirgaceae</taxon>
        <taxon>Agaribacillus</taxon>
    </lineage>
</organism>
<reference evidence="5" key="1">
    <citation type="submission" date="2023-06" db="EMBL/GenBank/DDBJ databases">
        <title>Genomic of Agaribacillus aureum.</title>
        <authorList>
            <person name="Wang G."/>
        </authorList>
    </citation>
    <scope>NUCLEOTIDE SEQUENCE</scope>
    <source>
        <strain evidence="5">BMA12</strain>
    </source>
</reference>
<evidence type="ECO:0000313" key="5">
    <source>
        <dbReference type="EMBL" id="MDN5213799.1"/>
    </source>
</evidence>
<evidence type="ECO:0000256" key="2">
    <source>
        <dbReference type="SAM" id="SignalP"/>
    </source>
</evidence>
<proteinExistence type="predicted"/>
<keyword evidence="1 2" id="KW-0732">Signal</keyword>
<evidence type="ECO:0000259" key="3">
    <source>
        <dbReference type="Pfam" id="PF07593"/>
    </source>
</evidence>
<dbReference type="InterPro" id="IPR013517">
    <property type="entry name" value="FG-GAP"/>
</dbReference>
<dbReference type="InterPro" id="IPR028994">
    <property type="entry name" value="Integrin_alpha_N"/>
</dbReference>
<dbReference type="InterPro" id="IPR011519">
    <property type="entry name" value="UnbV_ASPIC"/>
</dbReference>
<dbReference type="Pfam" id="PF18962">
    <property type="entry name" value="Por_Secre_tail"/>
    <property type="match status" value="1"/>
</dbReference>
<dbReference type="SUPFAM" id="SSF69318">
    <property type="entry name" value="Integrin alpha N-terminal domain"/>
    <property type="match status" value="1"/>
</dbReference>
<evidence type="ECO:0000313" key="6">
    <source>
        <dbReference type="Proteomes" id="UP001172083"/>
    </source>
</evidence>
<dbReference type="RefSeq" id="WP_346759136.1">
    <property type="nucleotide sequence ID" value="NZ_JAUJEB010000003.1"/>
</dbReference>
<sequence>MKIIGVLLLLCVPISLRAQFLEESMSVGIEHVCHDPIQMSAGVAFFDFNNDGFEDIVMTGSVNRNKIFENQGDGTFSDVTGELGLGKIRNFNTTGVITADFDNDGFTDLYFGTYLGDRSYLFWNNDGKGFEEAGVSAGLADTFFGTSFAVADYNLDGYLDLYAGNYGGSDFLYKNSGDRTFSDQGYLLEHGEGVGSALAVAFSDVDTDGDMDILLGNEFDQIPQLSNKLFINNYPENSFTEMSELMSWDLRINTMGIATGDYDEDGDFDYYVTDISDNYFFQKNEGLNLEEKAYALDIANDGSTSWGTVFFDFDNDTYLDLFVANGNIGASITDSEEDRLFKGSDTGVFLDISESQGINSSFRCRGVSMGDYNNDGRIDILVGVMWYELAELEGSHNLLYRNLNQTGNWLKLKLEGVESNRDAYGAVIKVTADGRTFIREQTGGGSYMSHNSKTIHVGLGTYDSVEKLEVHWPTGAIDRYENLEVNTTYLAVEQSQLFAYSSERIDLCQEGSITIGEKIYTEEGIYRDTLRDNTGLDKIVIIRVEQTETPCVITAIDDEVLGSQSLNPYPNPVHDYFNIDLPSEKFALGSEIQWTLIDMNGRVVRQGSQRLNRSSQLRVLGLGGLSKGTYVVKVNQYRMTLDYKMVLK</sequence>